<dbReference type="GO" id="GO:0030527">
    <property type="term" value="F:structural constituent of chromatin"/>
    <property type="evidence" value="ECO:0007669"/>
    <property type="project" value="InterPro"/>
</dbReference>
<dbReference type="InterPro" id="IPR000119">
    <property type="entry name" value="Hist_DNA-bd"/>
</dbReference>
<evidence type="ECO:0000256" key="1">
    <source>
        <dbReference type="ARBA" id="ARBA00023067"/>
    </source>
</evidence>
<dbReference type="SUPFAM" id="SSF47729">
    <property type="entry name" value="IHF-like DNA-binding proteins"/>
    <property type="match status" value="1"/>
</dbReference>
<dbReference type="Gene3D" id="4.10.520.10">
    <property type="entry name" value="IHF-like DNA-binding proteins"/>
    <property type="match status" value="1"/>
</dbReference>
<evidence type="ECO:0000256" key="3">
    <source>
        <dbReference type="RuleBase" id="RU003939"/>
    </source>
</evidence>
<accession>A0A1F5YIY7</accession>
<reference evidence="4 5" key="1">
    <citation type="journal article" date="2016" name="Nat. Commun.">
        <title>Thousands of microbial genomes shed light on interconnected biogeochemical processes in an aquifer system.</title>
        <authorList>
            <person name="Anantharaman K."/>
            <person name="Brown C.T."/>
            <person name="Hug L.A."/>
            <person name="Sharon I."/>
            <person name="Castelle C.J."/>
            <person name="Probst A.J."/>
            <person name="Thomas B.C."/>
            <person name="Singh A."/>
            <person name="Wilkins M.J."/>
            <person name="Karaoz U."/>
            <person name="Brodie E.L."/>
            <person name="Williams K.H."/>
            <person name="Hubbard S.S."/>
            <person name="Banfield J.F."/>
        </authorList>
    </citation>
    <scope>NUCLEOTIDE SEQUENCE [LARGE SCALE GENOMIC DNA]</scope>
</reference>
<gene>
    <name evidence="4" type="ORF">A2Z86_11295</name>
</gene>
<keyword evidence="1" id="KW-0226">DNA condensation</keyword>
<dbReference type="GO" id="GO:0005829">
    <property type="term" value="C:cytosol"/>
    <property type="evidence" value="ECO:0007669"/>
    <property type="project" value="TreeGrafter"/>
</dbReference>
<dbReference type="PANTHER" id="PTHR33175">
    <property type="entry name" value="DNA-BINDING PROTEIN HU"/>
    <property type="match status" value="1"/>
</dbReference>
<comment type="similarity">
    <text evidence="3">Belongs to the bacterial histone-like protein family.</text>
</comment>
<evidence type="ECO:0000313" key="5">
    <source>
        <dbReference type="Proteomes" id="UP000176992"/>
    </source>
</evidence>
<name>A0A1F5YIY7_9BACT</name>
<organism evidence="4 5">
    <name type="scientific">Candidatus Glassbacteria bacterium GWA2_58_10</name>
    <dbReference type="NCBI Taxonomy" id="1817865"/>
    <lineage>
        <taxon>Bacteria</taxon>
        <taxon>Candidatus Glassiibacteriota</taxon>
    </lineage>
</organism>
<dbReference type="Pfam" id="PF00216">
    <property type="entry name" value="Bac_DNA_binding"/>
    <property type="match status" value="1"/>
</dbReference>
<keyword evidence="2 4" id="KW-0238">DNA-binding</keyword>
<evidence type="ECO:0000256" key="2">
    <source>
        <dbReference type="ARBA" id="ARBA00023125"/>
    </source>
</evidence>
<dbReference type="PANTHER" id="PTHR33175:SF3">
    <property type="entry name" value="DNA-BINDING PROTEIN HU-BETA"/>
    <property type="match status" value="1"/>
</dbReference>
<evidence type="ECO:0000313" key="4">
    <source>
        <dbReference type="EMBL" id="OGF99926.1"/>
    </source>
</evidence>
<dbReference type="CDD" id="cd13831">
    <property type="entry name" value="HU"/>
    <property type="match status" value="1"/>
</dbReference>
<dbReference type="GO" id="GO:0003677">
    <property type="term" value="F:DNA binding"/>
    <property type="evidence" value="ECO:0007669"/>
    <property type="project" value="UniProtKB-KW"/>
</dbReference>
<dbReference type="AlphaFoldDB" id="A0A1F5YIY7"/>
<proteinExistence type="inferred from homology"/>
<protein>
    <submittedName>
        <fullName evidence="4">DNA-binding protein</fullName>
    </submittedName>
</protein>
<dbReference type="InterPro" id="IPR010992">
    <property type="entry name" value="IHF-like_DNA-bd_dom_sf"/>
</dbReference>
<dbReference type="SMART" id="SM00411">
    <property type="entry name" value="BHL"/>
    <property type="match status" value="1"/>
</dbReference>
<sequence>MTKADLIDAVASEVGISKKAAAEAIDSVFSHITKALKKGKKYTHVGFGTFGVVKRAAREGRNPQSGAKIKIPARNVVKFTVGKALKESV</sequence>
<dbReference type="GO" id="GO:0030261">
    <property type="term" value="P:chromosome condensation"/>
    <property type="evidence" value="ECO:0007669"/>
    <property type="project" value="UniProtKB-KW"/>
</dbReference>
<dbReference type="PRINTS" id="PR01727">
    <property type="entry name" value="DNABINDINGHU"/>
</dbReference>
<comment type="caution">
    <text evidence="4">The sequence shown here is derived from an EMBL/GenBank/DDBJ whole genome shotgun (WGS) entry which is preliminary data.</text>
</comment>
<dbReference type="EMBL" id="MFIV01000004">
    <property type="protein sequence ID" value="OGF99926.1"/>
    <property type="molecule type" value="Genomic_DNA"/>
</dbReference>
<dbReference type="Proteomes" id="UP000176992">
    <property type="component" value="Unassembled WGS sequence"/>
</dbReference>